<name>A0A4Q9DDP1_9BACL</name>
<dbReference type="InterPro" id="IPR036129">
    <property type="entry name" value="Glycerate_kinase_sf"/>
</dbReference>
<dbReference type="RefSeq" id="WP_131018825.1">
    <property type="nucleotide sequence ID" value="NZ_SIRE01000045.1"/>
</dbReference>
<dbReference type="PANTHER" id="PTHR21599">
    <property type="entry name" value="GLYCERATE KINASE"/>
    <property type="match status" value="1"/>
</dbReference>
<dbReference type="OrthoDB" id="2622285at2"/>
<dbReference type="SUPFAM" id="SSF110738">
    <property type="entry name" value="Glycerate kinase I"/>
    <property type="match status" value="2"/>
</dbReference>
<dbReference type="GO" id="GO:0031388">
    <property type="term" value="P:organic acid phosphorylation"/>
    <property type="evidence" value="ECO:0007669"/>
    <property type="project" value="InterPro"/>
</dbReference>
<dbReference type="EMBL" id="SIRE01000045">
    <property type="protein sequence ID" value="TBL68472.1"/>
    <property type="molecule type" value="Genomic_DNA"/>
</dbReference>
<comment type="caution">
    <text evidence="1">The sequence shown here is derived from an EMBL/GenBank/DDBJ whole genome shotgun (WGS) entry which is preliminary data.</text>
</comment>
<dbReference type="AlphaFoldDB" id="A0A4Q9DDP1"/>
<gene>
    <name evidence="1" type="ORF">EYB31_37885</name>
</gene>
<dbReference type="Pfam" id="PF02595">
    <property type="entry name" value="Gly_kinase"/>
    <property type="match status" value="2"/>
</dbReference>
<dbReference type="InterPro" id="IPR004381">
    <property type="entry name" value="Glycerate_kinase"/>
</dbReference>
<keyword evidence="2" id="KW-1185">Reference proteome</keyword>
<proteinExistence type="predicted"/>
<sequence length="205" mass="21566">MGRAVQHEISSAHVIKIPMADGGEGTVDVLMTALNGNIRQVRVQGPLNEFGVHRDRPGAGAAGGLGFSFLSLGAELVPGAKFVEEMTGLKDCVRGADWVLTGEGRSDSQTLYGKLPQHGASIAREAGAEAVLISGSFGSGSERLLSDFSACFSVVDRPATLQEWRKRRTLHGDGAHIGSGHAYAPADKTAREIELEKEIGICASQ</sequence>
<reference evidence="1 2" key="1">
    <citation type="submission" date="2019-02" db="EMBL/GenBank/DDBJ databases">
        <title>Paenibacillus sp. nov., isolated from surface-sterilized tissue of Thalictrum simplex L.</title>
        <authorList>
            <person name="Tuo L."/>
        </authorList>
    </citation>
    <scope>NUCLEOTIDE SEQUENCE [LARGE SCALE GENOMIC DNA]</scope>
    <source>
        <strain evidence="1 2">N2SHLJ1</strain>
    </source>
</reference>
<dbReference type="PANTHER" id="PTHR21599:SF0">
    <property type="entry name" value="GLYCERATE KINASE"/>
    <property type="match status" value="1"/>
</dbReference>
<dbReference type="Proteomes" id="UP000293142">
    <property type="component" value="Unassembled WGS sequence"/>
</dbReference>
<dbReference type="InterPro" id="IPR018197">
    <property type="entry name" value="Glycerate_kinase_RE-like"/>
</dbReference>
<accession>A0A4Q9DDP1</accession>
<organism evidence="1 2">
    <name type="scientific">Paenibacillus thalictri</name>
    <dbReference type="NCBI Taxonomy" id="2527873"/>
    <lineage>
        <taxon>Bacteria</taxon>
        <taxon>Bacillati</taxon>
        <taxon>Bacillota</taxon>
        <taxon>Bacilli</taxon>
        <taxon>Bacillales</taxon>
        <taxon>Paenibacillaceae</taxon>
        <taxon>Paenibacillus</taxon>
    </lineage>
</organism>
<protein>
    <recommendedName>
        <fullName evidence="3">Glycerate kinase</fullName>
    </recommendedName>
</protein>
<dbReference type="Gene3D" id="3.40.50.10350">
    <property type="entry name" value="Glycerate kinase, domain 1"/>
    <property type="match status" value="1"/>
</dbReference>
<evidence type="ECO:0000313" key="2">
    <source>
        <dbReference type="Proteomes" id="UP000293142"/>
    </source>
</evidence>
<evidence type="ECO:0008006" key="3">
    <source>
        <dbReference type="Google" id="ProtNLM"/>
    </source>
</evidence>
<evidence type="ECO:0000313" key="1">
    <source>
        <dbReference type="EMBL" id="TBL68472.1"/>
    </source>
</evidence>
<dbReference type="GO" id="GO:0008887">
    <property type="term" value="F:glycerate kinase activity"/>
    <property type="evidence" value="ECO:0007669"/>
    <property type="project" value="InterPro"/>
</dbReference>